<accession>A0ABV8SB28</accession>
<evidence type="ECO:0008006" key="3">
    <source>
        <dbReference type="Google" id="ProtNLM"/>
    </source>
</evidence>
<protein>
    <recommendedName>
        <fullName evidence="3">PhiEco32-like amidoligase-type 2 protein</fullName>
    </recommendedName>
</protein>
<dbReference type="EMBL" id="JBHSED010000032">
    <property type="protein sequence ID" value="MFC4304774.1"/>
    <property type="molecule type" value="Genomic_DNA"/>
</dbReference>
<evidence type="ECO:0000313" key="1">
    <source>
        <dbReference type="EMBL" id="MFC4304774.1"/>
    </source>
</evidence>
<sequence>MNQNHSGTVWLFNPNPQSTVDWPYSGLRLTKELSEVQSNDCVIPLGSAASYVAHFEAYERLRLNTGQARPWLMNRLACQVGQWTSDELERRLRREGLPVRRGGEAAEGGAISVAIWGLDAVEIRRRPAFQTKFNEVNNRSLADIPAYGGDHALWKPAERLAVRALYSSGLDFGQVELSVSEQGKLAVIGLSPQLLITGKEGRQRLAATLAQFALDWKAETSNRASARLGADPEFLLLTPQGRVASASKYFPRNGETGCDSVRVRGEKRWPIVELRPRPSPEPLDILAHLRKLLLVAADRTRGHSFTWKAGALPVAGLPLGGHVHLSGLPLNGERLRALDQAVGLTLRLLEPDEAARRRPRYGALGDFRRQPHGGFEYRTPPSWLISPRLALGVLAMAKVAAEHARELASCRPLDEDSVREAFYQGNRPRLLEAARSVYEAIRQTEGYRNYREAIQFLYLAIARQRRWDEAADIRLKWKIPLG</sequence>
<evidence type="ECO:0000313" key="2">
    <source>
        <dbReference type="Proteomes" id="UP001595755"/>
    </source>
</evidence>
<proteinExistence type="predicted"/>
<name>A0ABV8SB28_9BACL</name>
<reference evidence="2" key="1">
    <citation type="journal article" date="2019" name="Int. J. Syst. Evol. Microbiol.">
        <title>The Global Catalogue of Microorganisms (GCM) 10K type strain sequencing project: providing services to taxonomists for standard genome sequencing and annotation.</title>
        <authorList>
            <consortium name="The Broad Institute Genomics Platform"/>
            <consortium name="The Broad Institute Genome Sequencing Center for Infectious Disease"/>
            <person name="Wu L."/>
            <person name="Ma J."/>
        </authorList>
    </citation>
    <scope>NUCLEOTIDE SEQUENCE [LARGE SCALE GENOMIC DNA]</scope>
    <source>
        <strain evidence="2">CGMCC 4.1641</strain>
    </source>
</reference>
<dbReference type="Proteomes" id="UP001595755">
    <property type="component" value="Unassembled WGS sequence"/>
</dbReference>
<comment type="caution">
    <text evidence="1">The sequence shown here is derived from an EMBL/GenBank/DDBJ whole genome shotgun (WGS) entry which is preliminary data.</text>
</comment>
<dbReference type="Pfam" id="PF14395">
    <property type="entry name" value="COOH-NH2_lig"/>
    <property type="match status" value="1"/>
</dbReference>
<organism evidence="1 2">
    <name type="scientific">Cohnella boryungensis</name>
    <dbReference type="NCBI Taxonomy" id="768479"/>
    <lineage>
        <taxon>Bacteria</taxon>
        <taxon>Bacillati</taxon>
        <taxon>Bacillota</taxon>
        <taxon>Bacilli</taxon>
        <taxon>Bacillales</taxon>
        <taxon>Paenibacillaceae</taxon>
        <taxon>Cohnella</taxon>
    </lineage>
</organism>
<keyword evidence="2" id="KW-1185">Reference proteome</keyword>
<dbReference type="RefSeq" id="WP_204605496.1">
    <property type="nucleotide sequence ID" value="NZ_JBHSED010000032.1"/>
</dbReference>
<gene>
    <name evidence="1" type="ORF">ACFO1S_15185</name>
</gene>
<dbReference type="InterPro" id="IPR025681">
    <property type="entry name" value="COOH-NH2_lig"/>
</dbReference>